<reference evidence="2 3" key="1">
    <citation type="journal article" date="2023" name="Plants (Basel)">
        <title>Bridging the Gap: Combining Genomics and Transcriptomics Approaches to Understand Stylosanthes scabra, an Orphan Legume from the Brazilian Caatinga.</title>
        <authorList>
            <person name="Ferreira-Neto J.R.C."/>
            <person name="da Silva M.D."/>
            <person name="Binneck E."/>
            <person name="de Melo N.F."/>
            <person name="da Silva R.H."/>
            <person name="de Melo A.L.T.M."/>
            <person name="Pandolfi V."/>
            <person name="Bustamante F.O."/>
            <person name="Brasileiro-Vidal A.C."/>
            <person name="Benko-Iseppon A.M."/>
        </authorList>
    </citation>
    <scope>NUCLEOTIDE SEQUENCE [LARGE SCALE GENOMIC DNA]</scope>
    <source>
        <tissue evidence="2">Leaves</tissue>
    </source>
</reference>
<evidence type="ECO:0000313" key="2">
    <source>
        <dbReference type="EMBL" id="MED6210507.1"/>
    </source>
</evidence>
<sequence>MGKKDSLNGKLVKSMEMVDTTKEKRTLGKGKHHEEAESEHESENVSSDSESEDESEDISSDSESEPDSEKTISQDDNIGRKQKRTRIAVQRPQNEETNAAVRNERRSKMRHEVNDEAVQPPLSTDLNAAAIEPPHNSELDAAAGNERRSKHRHEVNVEEIQPPPNAEVNPASAEIIANAEAAPLNPLPENPAAAAPIETLPPNDAPAVAQINQLAENADAEVDPPSQGVAAIDDVLVTPQDCEIEVVEATSAEEELISRELNESTTHLVVETTVEKGDIAEKESVIEVVKATSAEEELIRRDLSESIANLVVETNVEKGDIVEKESVIEVTHKYWESNTEPKENVEAHKEVHEEINRNIMMIAKMAVAQGDIGPLPSFDLGIDFGSQ</sequence>
<feature type="compositionally biased region" description="Basic and acidic residues" evidence="1">
    <location>
        <begin position="102"/>
        <end position="114"/>
    </location>
</feature>
<keyword evidence="3" id="KW-1185">Reference proteome</keyword>
<feature type="region of interest" description="Disordered" evidence="1">
    <location>
        <begin position="1"/>
        <end position="150"/>
    </location>
</feature>
<name>A0ABU6YJB1_9FABA</name>
<accession>A0ABU6YJB1</accession>
<dbReference type="Proteomes" id="UP001341840">
    <property type="component" value="Unassembled WGS sequence"/>
</dbReference>
<organism evidence="2 3">
    <name type="scientific">Stylosanthes scabra</name>
    <dbReference type="NCBI Taxonomy" id="79078"/>
    <lineage>
        <taxon>Eukaryota</taxon>
        <taxon>Viridiplantae</taxon>
        <taxon>Streptophyta</taxon>
        <taxon>Embryophyta</taxon>
        <taxon>Tracheophyta</taxon>
        <taxon>Spermatophyta</taxon>
        <taxon>Magnoliopsida</taxon>
        <taxon>eudicotyledons</taxon>
        <taxon>Gunneridae</taxon>
        <taxon>Pentapetalae</taxon>
        <taxon>rosids</taxon>
        <taxon>fabids</taxon>
        <taxon>Fabales</taxon>
        <taxon>Fabaceae</taxon>
        <taxon>Papilionoideae</taxon>
        <taxon>50 kb inversion clade</taxon>
        <taxon>dalbergioids sensu lato</taxon>
        <taxon>Dalbergieae</taxon>
        <taxon>Pterocarpus clade</taxon>
        <taxon>Stylosanthes</taxon>
    </lineage>
</organism>
<feature type="compositionally biased region" description="Acidic residues" evidence="1">
    <location>
        <begin position="49"/>
        <end position="66"/>
    </location>
</feature>
<proteinExistence type="predicted"/>
<feature type="compositionally biased region" description="Basic and acidic residues" evidence="1">
    <location>
        <begin position="19"/>
        <end position="43"/>
    </location>
</feature>
<protein>
    <submittedName>
        <fullName evidence="2">Uncharacterized protein</fullName>
    </submittedName>
</protein>
<evidence type="ECO:0000256" key="1">
    <source>
        <dbReference type="SAM" id="MobiDB-lite"/>
    </source>
</evidence>
<dbReference type="EMBL" id="JASCZI010242289">
    <property type="protein sequence ID" value="MED6210507.1"/>
    <property type="molecule type" value="Genomic_DNA"/>
</dbReference>
<feature type="non-terminal residue" evidence="2">
    <location>
        <position position="387"/>
    </location>
</feature>
<evidence type="ECO:0000313" key="3">
    <source>
        <dbReference type="Proteomes" id="UP001341840"/>
    </source>
</evidence>
<comment type="caution">
    <text evidence="2">The sequence shown here is derived from an EMBL/GenBank/DDBJ whole genome shotgun (WGS) entry which is preliminary data.</text>
</comment>
<feature type="compositionally biased region" description="Basic and acidic residues" evidence="1">
    <location>
        <begin position="67"/>
        <end position="79"/>
    </location>
</feature>
<gene>
    <name evidence="2" type="ORF">PIB30_064697</name>
</gene>